<dbReference type="PIRSF" id="PIRSF018968">
    <property type="entry name" value="ABC_permease_BceB"/>
    <property type="match status" value="1"/>
</dbReference>
<dbReference type="OrthoDB" id="9781780at2"/>
<comment type="subcellular location">
    <subcellularLocation>
        <location evidence="1 6">Cell membrane</location>
        <topology evidence="1 6">Multi-pass membrane protein</topology>
    </subcellularLocation>
</comment>
<dbReference type="AlphaFoldDB" id="A0A437S5V1"/>
<sequence length="654" mass="75625">MLFKLSFRNARRTFSDYLIYMITVSLAISMEFALNRILFIDEIYEMSNVAVGFNYMLIAASLFMMAVVALMIKYMVKFIVDKRSNEFGLYMLMGIEQKNIKRIFWIEQIYLCIASLGLGVLFGLLLGEILKIIIYNFMNFKYSFELIGFGKSLTVTVIVTALAYLFSYIFSFRLFKRNKIIDWIKSDRINEVEKHQNPKIQIIKLSLSFIILVVGLFTLNHAFSEELNMAFFPLAVLLILIGIYEISSSSVVLFNGALLRDNNFTKRVLPVRFIGGKVKTMSMQLGTLSILFVLSLTLLSMGIIFANYYKGFEDEYGKFDLIYRMEEKDEEYINGIEEIVGGFGKNEKTTLKVYKTPPSEIYKIVYSHLSREEVEEYGEEILLSLSDYNKLRLAAGYDEVSLKENEFIIQTYFQMQNLKKDVSLKDYEINGEKYSLKAIIDEPMNTIDINSYYIVIEDRELNDLKADNEIYLWKIEDYDYIKLHDRLLSYAIGVNKETREVYDLNGRSIELSWNISIAQQNLNEYLVSLTGSALALLLIGLIFALVMCTVLSMNLLSGVKTYKRRYELLSKLGVPKGEIRKLIWQQILILFLFPLILGLPISIVTVMIINKIFSSVMTLGYIILNLLLTVLVFILIYMIYMVATYKTYEAAVEN</sequence>
<evidence type="ECO:0000256" key="5">
    <source>
        <dbReference type="ARBA" id="ARBA00023136"/>
    </source>
</evidence>
<feature type="transmembrane region" description="Helical" evidence="6">
    <location>
        <begin position="285"/>
        <end position="309"/>
    </location>
</feature>
<feature type="transmembrane region" description="Helical" evidence="6">
    <location>
        <begin position="229"/>
        <end position="258"/>
    </location>
</feature>
<dbReference type="RefSeq" id="WP_127724911.1">
    <property type="nucleotide sequence ID" value="NZ_RLIH01000011.1"/>
</dbReference>
<gene>
    <name evidence="8" type="ORF">EF514_08000</name>
</gene>
<feature type="transmembrane region" description="Helical" evidence="6">
    <location>
        <begin position="52"/>
        <end position="76"/>
    </location>
</feature>
<comment type="caution">
    <text evidence="8">The sequence shown here is derived from an EMBL/GenBank/DDBJ whole genome shotgun (WGS) entry which is preliminary data.</text>
</comment>
<feature type="transmembrane region" description="Helical" evidence="6">
    <location>
        <begin position="202"/>
        <end position="223"/>
    </location>
</feature>
<dbReference type="Pfam" id="PF02687">
    <property type="entry name" value="FtsX"/>
    <property type="match status" value="2"/>
</dbReference>
<feature type="domain" description="ABC3 transporter permease C-terminal" evidence="7">
    <location>
        <begin position="59"/>
        <end position="177"/>
    </location>
</feature>
<evidence type="ECO:0000313" key="9">
    <source>
        <dbReference type="Proteomes" id="UP000288812"/>
    </source>
</evidence>
<evidence type="ECO:0000313" key="8">
    <source>
        <dbReference type="EMBL" id="RVU54379.1"/>
    </source>
</evidence>
<feature type="transmembrane region" description="Helical" evidence="6">
    <location>
        <begin position="533"/>
        <end position="556"/>
    </location>
</feature>
<evidence type="ECO:0000259" key="7">
    <source>
        <dbReference type="Pfam" id="PF02687"/>
    </source>
</evidence>
<dbReference type="InterPro" id="IPR027022">
    <property type="entry name" value="ABC_permease_BceB-typ"/>
</dbReference>
<organism evidence="8 9">
    <name type="scientific">Anaerosphaera multitolerans</name>
    <dbReference type="NCBI Taxonomy" id="2487351"/>
    <lineage>
        <taxon>Bacteria</taxon>
        <taxon>Bacillati</taxon>
        <taxon>Bacillota</taxon>
        <taxon>Tissierellia</taxon>
        <taxon>Tissierellales</taxon>
        <taxon>Peptoniphilaceae</taxon>
        <taxon>Anaerosphaera</taxon>
    </lineage>
</organism>
<dbReference type="GO" id="GO:0055085">
    <property type="term" value="P:transmembrane transport"/>
    <property type="evidence" value="ECO:0007669"/>
    <property type="project" value="UniProtKB-UniRule"/>
</dbReference>
<keyword evidence="4 6" id="KW-1133">Transmembrane helix</keyword>
<dbReference type="PANTHER" id="PTHR46795:SF3">
    <property type="entry name" value="ABC TRANSPORTER PERMEASE"/>
    <property type="match status" value="1"/>
</dbReference>
<dbReference type="GO" id="GO:0005886">
    <property type="term" value="C:plasma membrane"/>
    <property type="evidence" value="ECO:0007669"/>
    <property type="project" value="UniProtKB-SubCell"/>
</dbReference>
<accession>A0A437S5V1</accession>
<protein>
    <submittedName>
        <fullName evidence="8">FtsX-like permease family protein</fullName>
    </submittedName>
</protein>
<evidence type="ECO:0000256" key="6">
    <source>
        <dbReference type="PIRNR" id="PIRNR018968"/>
    </source>
</evidence>
<dbReference type="Proteomes" id="UP000288812">
    <property type="component" value="Unassembled WGS sequence"/>
</dbReference>
<evidence type="ECO:0000256" key="4">
    <source>
        <dbReference type="ARBA" id="ARBA00022989"/>
    </source>
</evidence>
<keyword evidence="3 6" id="KW-0812">Transmembrane</keyword>
<keyword evidence="6" id="KW-0813">Transport</keyword>
<keyword evidence="5 6" id="KW-0472">Membrane</keyword>
<feature type="domain" description="ABC3 transporter permease C-terminal" evidence="7">
    <location>
        <begin position="538"/>
        <end position="644"/>
    </location>
</feature>
<reference evidence="8 9" key="1">
    <citation type="submission" date="2018-11" db="EMBL/GenBank/DDBJ databases">
        <title>Genome sequencing and assembly of Anaerosphaera sp. nov., GS7-6-2.</title>
        <authorList>
            <person name="Rettenmaier R."/>
            <person name="Liebl W."/>
            <person name="Zverlov V."/>
        </authorList>
    </citation>
    <scope>NUCLEOTIDE SEQUENCE [LARGE SCALE GENOMIC DNA]</scope>
    <source>
        <strain evidence="8 9">GS7-6-2</strain>
    </source>
</reference>
<feature type="transmembrane region" description="Helical" evidence="6">
    <location>
        <begin position="109"/>
        <end position="134"/>
    </location>
</feature>
<dbReference type="InterPro" id="IPR052536">
    <property type="entry name" value="ABC-4_Integral_Memb_Prot"/>
</dbReference>
<feature type="transmembrane region" description="Helical" evidence="6">
    <location>
        <begin position="154"/>
        <end position="175"/>
    </location>
</feature>
<feature type="transmembrane region" description="Helical" evidence="6">
    <location>
        <begin position="621"/>
        <end position="640"/>
    </location>
</feature>
<proteinExistence type="inferred from homology"/>
<name>A0A437S5V1_9FIRM</name>
<feature type="transmembrane region" description="Helical" evidence="6">
    <location>
        <begin position="587"/>
        <end position="609"/>
    </location>
</feature>
<feature type="transmembrane region" description="Helical" evidence="6">
    <location>
        <begin position="17"/>
        <end position="40"/>
    </location>
</feature>
<keyword evidence="2 6" id="KW-1003">Cell membrane</keyword>
<comment type="similarity">
    <text evidence="6">Belongs to the ABC-4 integral membrane protein family.</text>
</comment>
<keyword evidence="9" id="KW-1185">Reference proteome</keyword>
<evidence type="ECO:0000256" key="3">
    <source>
        <dbReference type="ARBA" id="ARBA00022692"/>
    </source>
</evidence>
<evidence type="ECO:0000256" key="1">
    <source>
        <dbReference type="ARBA" id="ARBA00004651"/>
    </source>
</evidence>
<dbReference type="PANTHER" id="PTHR46795">
    <property type="entry name" value="ABC TRANSPORTER PERMEASE-RELATED-RELATED"/>
    <property type="match status" value="1"/>
</dbReference>
<dbReference type="EMBL" id="RLIH01000011">
    <property type="protein sequence ID" value="RVU54379.1"/>
    <property type="molecule type" value="Genomic_DNA"/>
</dbReference>
<dbReference type="InterPro" id="IPR003838">
    <property type="entry name" value="ABC3_permease_C"/>
</dbReference>
<evidence type="ECO:0000256" key="2">
    <source>
        <dbReference type="ARBA" id="ARBA00022475"/>
    </source>
</evidence>